<dbReference type="EMBL" id="CZBX01000002">
    <property type="protein sequence ID" value="CUQ82324.1"/>
    <property type="molecule type" value="Genomic_DNA"/>
</dbReference>
<evidence type="ECO:0000256" key="2">
    <source>
        <dbReference type="SAM" id="MobiDB-lite"/>
    </source>
</evidence>
<organism evidence="4 5">
    <name type="scientific">[Ruminococcus] torques</name>
    <dbReference type="NCBI Taxonomy" id="33039"/>
    <lineage>
        <taxon>Bacteria</taxon>
        <taxon>Bacillati</taxon>
        <taxon>Bacillota</taxon>
        <taxon>Clostridia</taxon>
        <taxon>Lachnospirales</taxon>
        <taxon>Lachnospiraceae</taxon>
        <taxon>Mediterraneibacter</taxon>
    </lineage>
</organism>
<dbReference type="AlphaFoldDB" id="A0A173U4W1"/>
<keyword evidence="1" id="KW-0175">Coiled coil</keyword>
<proteinExistence type="predicted"/>
<accession>A0A173U4W1</accession>
<evidence type="ECO:0000313" key="5">
    <source>
        <dbReference type="Proteomes" id="UP000078383"/>
    </source>
</evidence>
<dbReference type="Pfam" id="PF09826">
    <property type="entry name" value="Beta_propel"/>
    <property type="match status" value="1"/>
</dbReference>
<dbReference type="RefSeq" id="WP_055163114.1">
    <property type="nucleotide sequence ID" value="NZ_CZBX01000002.1"/>
</dbReference>
<name>A0A173U4W1_9FIRM</name>
<gene>
    <name evidence="4" type="ORF">ERS852502_00464</name>
</gene>
<keyword evidence="3" id="KW-1133">Transmembrane helix</keyword>
<reference evidence="4 5" key="1">
    <citation type="submission" date="2015-09" db="EMBL/GenBank/DDBJ databases">
        <authorList>
            <consortium name="Pathogen Informatics"/>
        </authorList>
    </citation>
    <scope>NUCLEOTIDE SEQUENCE [LARGE SCALE GENOMIC DNA]</scope>
    <source>
        <strain evidence="4 5">2789STDY5834889</strain>
    </source>
</reference>
<dbReference type="OrthoDB" id="9778998at2"/>
<sequence>MEENREKNNKKIEDEKRLEQDLRQMADDVILPDSLEPEAIQKMLQARQEEKQQGSKTKKNKKNWKRIVPIAAAACVCVIVGATVGIKQINKGNNKTLDAATIASAADQTETTQTLTTAKDYKEIEKCIKEYNKQMARDNNSMAIGLYESASSADAATAESSNVSDTGGYSDTNVRENGVGEADIVKTDGKNIYTLCRSVVTITAIDNGSMEKLASIEQDAERYVEDIYVQDDKLVLFGTLGRQVGNSEDSEAYDGYYENNTYVQVYDISDPSNPKEIGNMEQSGGYNTSRIVDGYVYVLSQFHPYEDNVTARDLWYIPEVQGKSIEAENIYMPQEAEGNEYTIITAFSLDDPSEKTDSKAVFGYSDVCYVSENNIYITSNYYEDSDVSRTLIRKISYTDGKLAGVAQTKIKGMLNDSFSIDEYEGNLRLVTTIDEIYSNDDIMPLNETADETADKNGTTDKSDASKVTEKAVAENVKDAVPGTNSLYVLNDKLEIIGSIHNLAKDETIYSARFMGDTGYFVTYRQVDPLFSVDLSDPKNPKILGELKIPGFSEYLHPYGDGKLLGIGMDVSEDGFTTEGVKLSMFNVTDPSNVTEENKYTIEESYGTDVGYNYKGVFVDVQKNLFGFVTYHDGVTYQLYTYDEAEGFKEVMSRQLSGYEGSRGLYIGDVFYLVSGNMIESYSMNGFEKMDDIVL</sequence>
<feature type="coiled-coil region" evidence="1">
    <location>
        <begin position="1"/>
        <end position="28"/>
    </location>
</feature>
<evidence type="ECO:0000256" key="1">
    <source>
        <dbReference type="SAM" id="Coils"/>
    </source>
</evidence>
<evidence type="ECO:0000256" key="3">
    <source>
        <dbReference type="SAM" id="Phobius"/>
    </source>
</evidence>
<feature type="transmembrane region" description="Helical" evidence="3">
    <location>
        <begin position="67"/>
        <end position="86"/>
    </location>
</feature>
<keyword evidence="3" id="KW-0812">Transmembrane</keyword>
<dbReference type="InterPro" id="IPR019198">
    <property type="entry name" value="Beta_propeller_containing"/>
</dbReference>
<protein>
    <submittedName>
        <fullName evidence="4">Secreted protein containing C-terminal beta-propeller domain distantly related to WD-40 repeats</fullName>
    </submittedName>
</protein>
<keyword evidence="3" id="KW-0472">Membrane</keyword>
<evidence type="ECO:0000313" key="4">
    <source>
        <dbReference type="EMBL" id="CUQ82324.1"/>
    </source>
</evidence>
<dbReference type="Proteomes" id="UP000078383">
    <property type="component" value="Unassembled WGS sequence"/>
</dbReference>
<feature type="region of interest" description="Disordered" evidence="2">
    <location>
        <begin position="28"/>
        <end position="61"/>
    </location>
</feature>